<dbReference type="InterPro" id="IPR055588">
    <property type="entry name" value="DUF7164"/>
</dbReference>
<reference evidence="4 5" key="1">
    <citation type="journal article" date="2010" name="Science">
        <title>Genomic analysis of organismal complexity in the multicellular green alga Volvox carteri.</title>
        <authorList>
            <person name="Prochnik S.E."/>
            <person name="Umen J."/>
            <person name="Nedelcu A.M."/>
            <person name="Hallmann A."/>
            <person name="Miller S.M."/>
            <person name="Nishii I."/>
            <person name="Ferris P."/>
            <person name="Kuo A."/>
            <person name="Mitros T."/>
            <person name="Fritz-Laylin L.K."/>
            <person name="Hellsten U."/>
            <person name="Chapman J."/>
            <person name="Simakov O."/>
            <person name="Rensing S.A."/>
            <person name="Terry A."/>
            <person name="Pangilinan J."/>
            <person name="Kapitonov V."/>
            <person name="Jurka J."/>
            <person name="Salamov A."/>
            <person name="Shapiro H."/>
            <person name="Schmutz J."/>
            <person name="Grimwood J."/>
            <person name="Lindquist E."/>
            <person name="Lucas S."/>
            <person name="Grigoriev I.V."/>
            <person name="Schmitt R."/>
            <person name="Kirk D."/>
            <person name="Rokhsar D.S."/>
        </authorList>
    </citation>
    <scope>NUCLEOTIDE SEQUENCE [LARGE SCALE GENOMIC DNA]</scope>
    <source>
        <strain evidence="5">f. Nagariensis / Eve</strain>
    </source>
</reference>
<feature type="domain" description="DUF7164" evidence="3">
    <location>
        <begin position="52"/>
        <end position="254"/>
    </location>
</feature>
<evidence type="ECO:0000256" key="2">
    <source>
        <dbReference type="SAM" id="MobiDB-lite"/>
    </source>
</evidence>
<dbReference type="EMBL" id="GL378335">
    <property type="protein sequence ID" value="EFJ49442.1"/>
    <property type="molecule type" value="Genomic_DNA"/>
</dbReference>
<dbReference type="eggNOG" id="ENOG502S7XZ">
    <property type="taxonomic scope" value="Eukaryota"/>
</dbReference>
<evidence type="ECO:0000313" key="5">
    <source>
        <dbReference type="Proteomes" id="UP000001058"/>
    </source>
</evidence>
<dbReference type="Proteomes" id="UP000001058">
    <property type="component" value="Unassembled WGS sequence"/>
</dbReference>
<evidence type="ECO:0000259" key="3">
    <source>
        <dbReference type="Pfam" id="PF23741"/>
    </source>
</evidence>
<keyword evidence="1" id="KW-0175">Coiled coil</keyword>
<protein>
    <recommendedName>
        <fullName evidence="3">DUF7164 domain-containing protein</fullName>
    </recommendedName>
</protein>
<dbReference type="GeneID" id="9618593"/>
<organism evidence="5">
    <name type="scientific">Volvox carteri f. nagariensis</name>
    <dbReference type="NCBI Taxonomy" id="3068"/>
    <lineage>
        <taxon>Eukaryota</taxon>
        <taxon>Viridiplantae</taxon>
        <taxon>Chlorophyta</taxon>
        <taxon>core chlorophytes</taxon>
        <taxon>Chlorophyceae</taxon>
        <taxon>CS clade</taxon>
        <taxon>Chlamydomonadales</taxon>
        <taxon>Volvocaceae</taxon>
        <taxon>Volvox</taxon>
    </lineage>
</organism>
<accession>D8TSV3</accession>
<dbReference type="KEGG" id="vcn:VOLCADRAFT_117238"/>
<dbReference type="RefSeq" id="XP_002949423.1">
    <property type="nucleotide sequence ID" value="XM_002949377.1"/>
</dbReference>
<feature type="region of interest" description="Disordered" evidence="2">
    <location>
        <begin position="405"/>
        <end position="456"/>
    </location>
</feature>
<gene>
    <name evidence="4" type="ORF">VOLCADRAFT_117238</name>
</gene>
<dbReference type="OrthoDB" id="330499at2759"/>
<proteinExistence type="predicted"/>
<feature type="coiled-coil region" evidence="1">
    <location>
        <begin position="282"/>
        <end position="343"/>
    </location>
</feature>
<dbReference type="InParanoid" id="D8TSV3"/>
<keyword evidence="5" id="KW-1185">Reference proteome</keyword>
<dbReference type="Pfam" id="PF23741">
    <property type="entry name" value="DUF7164"/>
    <property type="match status" value="1"/>
</dbReference>
<dbReference type="AlphaFoldDB" id="D8TSV3"/>
<evidence type="ECO:0000313" key="4">
    <source>
        <dbReference type="EMBL" id="EFJ49442.1"/>
    </source>
</evidence>
<sequence>MKRPRVIFGYLSEKDWAFTEFLCFMHASWRYVASLAEPTGYVLDLMVLSDQRWLPQGYPFVASYHFLADPRVTQMLVSNYGYPMKTDFDCFITQALIQHFPQQFEVGYMYYTPLPETRQRLKQVAARLGLRHRGLYDIGPTWYGDVATLIAVANASLPLVYYLLDREYDKNPDGSWRRNWAAGEGWPLWSKDLAVMYAPDLVINHMLEHVTISRKYDVHGDSRRYTFTLYHIHCQHGDGDFSKFEFFRHRYNDRDIYRPGALDFNVVRDYSLFLAASTWRQLMQLQKTLKQMQEMAEENRKLSVFLAEYKADAEKLSRLEEENRALRGVTRQLEVELQDLKTNTMPRTGAELEMFKNSVRVPAVARSVCSNDETIALGVSTASVDGINPDARVRRSNVFRQLLSALQGNSSSTHTSQPTSPRGGTSANVISRGVGASGAGGGTSSRQRRQPGPEEAAVIGHAVYQLLDQFGGRMM</sequence>
<evidence type="ECO:0000256" key="1">
    <source>
        <dbReference type="SAM" id="Coils"/>
    </source>
</evidence>
<name>D8TSV3_VOLCA</name>
<feature type="compositionally biased region" description="Low complexity" evidence="2">
    <location>
        <begin position="410"/>
        <end position="421"/>
    </location>
</feature>
<dbReference type="STRING" id="3068.D8TSV3"/>